<evidence type="ECO:0000256" key="1">
    <source>
        <dbReference type="SAM" id="SignalP"/>
    </source>
</evidence>
<sequence length="220" mass="25181">MLVPWTVLFIGLIVAVKCDNECTEEKLNICLHILGNEDVEDPKLMFPKKEFLDKHCSPLQEFFRCRINFYQRCPDVESDIDPSANQPMLDLVASICDENSEIRKGYLENVDCYDSSMMRVVVCGATIFAIVEDFEEHNENRTEFQHPDITPCIGLPLFVNCIVEEISEACGNKETSPLADILHRLSDLLVQAACPTDLLPMWEEALVSYLEDENQMERKK</sequence>
<feature type="signal peptide" evidence="1">
    <location>
        <begin position="1"/>
        <end position="18"/>
    </location>
</feature>
<keyword evidence="1" id="KW-0732">Signal</keyword>
<evidence type="ECO:0000313" key="2">
    <source>
        <dbReference type="EMBL" id="CDZ18869.1"/>
    </source>
</evidence>
<dbReference type="AlphaFoldDB" id="A0A1D0BWF5"/>
<reference evidence="2" key="2">
    <citation type="submission" date="2014-07" db="EMBL/GenBank/DDBJ databases">
        <authorList>
            <person name="Zhang J.E."/>
            <person name="Yang H."/>
            <person name="Guo J."/>
            <person name="Deng Z."/>
            <person name="Luo H."/>
            <person name="Luo M."/>
            <person name="Zhao B."/>
        </authorList>
    </citation>
    <scope>NUCLEOTIDE SEQUENCE</scope>
    <source>
        <tissue evidence="2">6 venom glands</tissue>
    </source>
</reference>
<dbReference type="EMBL" id="HACE01000085">
    <property type="protein sequence ID" value="CDZ18869.1"/>
    <property type="molecule type" value="Transcribed_RNA"/>
</dbReference>
<organism evidence="2">
    <name type="scientific">Hadronyche infensa</name>
    <name type="common">Fraser island funnel-web spider</name>
    <name type="synonym">Atrax infensus</name>
    <dbReference type="NCBI Taxonomy" id="153481"/>
    <lineage>
        <taxon>Eukaryota</taxon>
        <taxon>Metazoa</taxon>
        <taxon>Ecdysozoa</taxon>
        <taxon>Arthropoda</taxon>
        <taxon>Chelicerata</taxon>
        <taxon>Arachnida</taxon>
        <taxon>Araneae</taxon>
        <taxon>Mygalomorphae</taxon>
        <taxon>Avicularoidea</taxon>
        <taxon>Hexathelidae</taxon>
        <taxon>Hadronyche</taxon>
    </lineage>
</organism>
<reference evidence="2" key="1">
    <citation type="thesis" date="2012" institute="The University of Queensland">
        <title>Probing the chemical diversity of venom from the Australian Funnel-web spider Hadronyche infensa.</title>
        <authorList>
            <person name="Pineda S.S."/>
        </authorList>
    </citation>
    <scope>NUCLEOTIDE SEQUENCE</scope>
    <source>
        <tissue evidence="2">6 venom glands</tissue>
    </source>
</reference>
<accession>A0A1D0BWF5</accession>
<name>A0A1D0BWF5_HADIN</name>
<dbReference type="PANTHER" id="PTHR33964:SF1">
    <property type="entry name" value="RE45066P"/>
    <property type="match status" value="1"/>
</dbReference>
<proteinExistence type="predicted"/>
<dbReference type="PANTHER" id="PTHR33964">
    <property type="entry name" value="RE45066P-RELATED"/>
    <property type="match status" value="1"/>
</dbReference>
<feature type="chain" id="PRO_5008897026" evidence="1">
    <location>
        <begin position="19"/>
        <end position="220"/>
    </location>
</feature>
<protein>
    <submittedName>
        <fullName evidence="2">Secreted venom-protein from the spider Hadronyche infensa</fullName>
    </submittedName>
</protein>